<keyword evidence="7" id="KW-0804">Transcription</keyword>
<dbReference type="PROSITE" id="PS01124">
    <property type="entry name" value="HTH_ARAC_FAMILY_2"/>
    <property type="match status" value="1"/>
</dbReference>
<protein>
    <submittedName>
        <fullName evidence="11">DNA-binding response regulator</fullName>
    </submittedName>
</protein>
<accession>A0A494Y4A0</accession>
<dbReference type="OrthoDB" id="342399at2"/>
<dbReference type="InterPro" id="IPR018060">
    <property type="entry name" value="HTH_AraC"/>
</dbReference>
<dbReference type="GO" id="GO:0005737">
    <property type="term" value="C:cytoplasm"/>
    <property type="evidence" value="ECO:0007669"/>
    <property type="project" value="UniProtKB-SubCell"/>
</dbReference>
<dbReference type="Pfam" id="PF12833">
    <property type="entry name" value="HTH_18"/>
    <property type="match status" value="1"/>
</dbReference>
<keyword evidence="5" id="KW-0805">Transcription regulation</keyword>
<evidence type="ECO:0000256" key="8">
    <source>
        <dbReference type="PROSITE-ProRule" id="PRU00169"/>
    </source>
</evidence>
<keyword evidence="4" id="KW-0902">Two-component regulatory system</keyword>
<evidence type="ECO:0000313" key="12">
    <source>
        <dbReference type="Proteomes" id="UP000282076"/>
    </source>
</evidence>
<dbReference type="GO" id="GO:0043565">
    <property type="term" value="F:sequence-specific DNA binding"/>
    <property type="evidence" value="ECO:0007669"/>
    <property type="project" value="InterPro"/>
</dbReference>
<feature type="domain" description="HTH araC/xylS-type" evidence="9">
    <location>
        <begin position="429"/>
        <end position="528"/>
    </location>
</feature>
<dbReference type="SUPFAM" id="SSF46689">
    <property type="entry name" value="Homeodomain-like"/>
    <property type="match status" value="1"/>
</dbReference>
<keyword evidence="3 8" id="KW-0597">Phosphoprotein</keyword>
<feature type="domain" description="Response regulatory" evidence="10">
    <location>
        <begin position="3"/>
        <end position="120"/>
    </location>
</feature>
<evidence type="ECO:0000259" key="10">
    <source>
        <dbReference type="PROSITE" id="PS50110"/>
    </source>
</evidence>
<dbReference type="InterPro" id="IPR011006">
    <property type="entry name" value="CheY-like_superfamily"/>
</dbReference>
<dbReference type="SMART" id="SM00448">
    <property type="entry name" value="REC"/>
    <property type="match status" value="1"/>
</dbReference>
<name>A0A494Y4A0_9BACL</name>
<proteinExistence type="predicted"/>
<sequence>MYKILIVDDEEAIREGLSFLIDWEEYNAQIIGVASNGKEALEFIQTYKPHIVITDIRMPTMDGLELMKLLHREQNVIRVIILSGFDDFNYVKEAMRFGAENYLLKPVDKEELSNSVKEIIISLESKRHSLLNEREGLQVLRNNTLNRIVSNDISIKEYGEKADFLGIDLNFDILQAAVIELGFDSRTKTAGSNPDFRWMRFASFNICEEIVRERSSGIVFIDPSDLIVILFRQQLSLYQNQNEIHGILAECMSQISKIIRTSCFSAVGSEVTSHRELGLSYQQAIECLDFKLALGLNRTAFHSETLGLQSAKSSSELLKLSQLEDWVRMRNKSEYIAYITELFNGVQSEGMLTPGQIKDILIEIVISLLNVTREYIPDASHIIDINEFTQKLHSAINLKELLDEVGHFASEAMDQIQNSMHRQFSKIVADAIAHVKVNYYSTEISLKTLAVTLNVNSAYLGRTFKEETGEFFSDYLLKLRMDKAKSYLTTTTLKINEISELIGLMNSNYFYTVFKKYTGRSPGDFRQV</sequence>
<dbReference type="PROSITE" id="PS50110">
    <property type="entry name" value="RESPONSE_REGULATORY"/>
    <property type="match status" value="1"/>
</dbReference>
<comment type="caution">
    <text evidence="11">The sequence shown here is derived from an EMBL/GenBank/DDBJ whole genome shotgun (WGS) entry which is preliminary data.</text>
</comment>
<dbReference type="SUPFAM" id="SSF52172">
    <property type="entry name" value="CheY-like"/>
    <property type="match status" value="1"/>
</dbReference>
<dbReference type="InterPro" id="IPR018062">
    <property type="entry name" value="HTH_AraC-typ_CS"/>
</dbReference>
<evidence type="ECO:0000256" key="2">
    <source>
        <dbReference type="ARBA" id="ARBA00022490"/>
    </source>
</evidence>
<keyword evidence="12" id="KW-1185">Reference proteome</keyword>
<dbReference type="PANTHER" id="PTHR42713:SF3">
    <property type="entry name" value="TRANSCRIPTIONAL REGULATORY PROTEIN HPTR"/>
    <property type="match status" value="1"/>
</dbReference>
<dbReference type="PANTHER" id="PTHR42713">
    <property type="entry name" value="HISTIDINE KINASE-RELATED"/>
    <property type="match status" value="1"/>
</dbReference>
<dbReference type="InterPro" id="IPR009057">
    <property type="entry name" value="Homeodomain-like_sf"/>
</dbReference>
<dbReference type="EMBL" id="RBZM01000003">
    <property type="protein sequence ID" value="RKP56295.1"/>
    <property type="molecule type" value="Genomic_DNA"/>
</dbReference>
<dbReference type="SMART" id="SM00342">
    <property type="entry name" value="HTH_ARAC"/>
    <property type="match status" value="1"/>
</dbReference>
<dbReference type="RefSeq" id="WP_120975262.1">
    <property type="nucleotide sequence ID" value="NZ_RBZM01000003.1"/>
</dbReference>
<dbReference type="PROSITE" id="PS00041">
    <property type="entry name" value="HTH_ARAC_FAMILY_1"/>
    <property type="match status" value="1"/>
</dbReference>
<comment type="subcellular location">
    <subcellularLocation>
        <location evidence="1">Cytoplasm</location>
    </subcellularLocation>
</comment>
<dbReference type="Proteomes" id="UP000282076">
    <property type="component" value="Unassembled WGS sequence"/>
</dbReference>
<dbReference type="InterPro" id="IPR051552">
    <property type="entry name" value="HptR"/>
</dbReference>
<evidence type="ECO:0000256" key="7">
    <source>
        <dbReference type="ARBA" id="ARBA00023163"/>
    </source>
</evidence>
<dbReference type="GO" id="GO:0003700">
    <property type="term" value="F:DNA-binding transcription factor activity"/>
    <property type="evidence" value="ECO:0007669"/>
    <property type="project" value="InterPro"/>
</dbReference>
<dbReference type="GO" id="GO:0000160">
    <property type="term" value="P:phosphorelay signal transduction system"/>
    <property type="evidence" value="ECO:0007669"/>
    <property type="project" value="UniProtKB-KW"/>
</dbReference>
<evidence type="ECO:0000256" key="1">
    <source>
        <dbReference type="ARBA" id="ARBA00004496"/>
    </source>
</evidence>
<keyword evidence="2" id="KW-0963">Cytoplasm</keyword>
<dbReference type="CDD" id="cd17536">
    <property type="entry name" value="REC_YesN-like"/>
    <property type="match status" value="1"/>
</dbReference>
<keyword evidence="6 11" id="KW-0238">DNA-binding</keyword>
<dbReference type="AlphaFoldDB" id="A0A494Y4A0"/>
<dbReference type="InterPro" id="IPR001789">
    <property type="entry name" value="Sig_transdc_resp-reg_receiver"/>
</dbReference>
<dbReference type="Gene3D" id="1.10.10.60">
    <property type="entry name" value="Homeodomain-like"/>
    <property type="match status" value="2"/>
</dbReference>
<reference evidence="11 12" key="1">
    <citation type="submission" date="2018-10" db="EMBL/GenBank/DDBJ databases">
        <title>Cohnella sp. M2MS4P-1, whole genome shotgun sequence.</title>
        <authorList>
            <person name="Tuo L."/>
        </authorList>
    </citation>
    <scope>NUCLEOTIDE SEQUENCE [LARGE SCALE GENOMIC DNA]</scope>
    <source>
        <strain evidence="11 12">M2MS4P-1</strain>
    </source>
</reference>
<evidence type="ECO:0000256" key="6">
    <source>
        <dbReference type="ARBA" id="ARBA00023125"/>
    </source>
</evidence>
<evidence type="ECO:0000313" key="11">
    <source>
        <dbReference type="EMBL" id="RKP56295.1"/>
    </source>
</evidence>
<dbReference type="Gene3D" id="3.40.50.2300">
    <property type="match status" value="1"/>
</dbReference>
<evidence type="ECO:0000259" key="9">
    <source>
        <dbReference type="PROSITE" id="PS01124"/>
    </source>
</evidence>
<evidence type="ECO:0000256" key="3">
    <source>
        <dbReference type="ARBA" id="ARBA00022553"/>
    </source>
</evidence>
<evidence type="ECO:0000256" key="4">
    <source>
        <dbReference type="ARBA" id="ARBA00023012"/>
    </source>
</evidence>
<organism evidence="11 12">
    <name type="scientific">Cohnella endophytica</name>
    <dbReference type="NCBI Taxonomy" id="2419778"/>
    <lineage>
        <taxon>Bacteria</taxon>
        <taxon>Bacillati</taxon>
        <taxon>Bacillota</taxon>
        <taxon>Bacilli</taxon>
        <taxon>Bacillales</taxon>
        <taxon>Paenibacillaceae</taxon>
        <taxon>Cohnella</taxon>
    </lineage>
</organism>
<evidence type="ECO:0000256" key="5">
    <source>
        <dbReference type="ARBA" id="ARBA00023015"/>
    </source>
</evidence>
<gene>
    <name evidence="11" type="ORF">D7Z26_06590</name>
</gene>
<dbReference type="Pfam" id="PF00072">
    <property type="entry name" value="Response_reg"/>
    <property type="match status" value="1"/>
</dbReference>
<feature type="modified residue" description="4-aspartylphosphate" evidence="8">
    <location>
        <position position="55"/>
    </location>
</feature>